<dbReference type="EMBL" id="AP012057">
    <property type="protein sequence ID" value="BAN03329.1"/>
    <property type="molecule type" value="Genomic_DNA"/>
</dbReference>
<dbReference type="AlphaFoldDB" id="A0A6C7EDR9"/>
<dbReference type="InterPro" id="IPR052942">
    <property type="entry name" value="LPS_cholinephosphotransferase"/>
</dbReference>
<dbReference type="KEGG" id="aym:YM304_30150"/>
<reference evidence="1 2" key="1">
    <citation type="journal article" date="2013" name="Int. J. Syst. Evol. Microbiol.">
        <title>Ilumatobacter nonamiense sp. nov. and Ilumatobacter coccineum sp. nov., isolated from seashore sand.</title>
        <authorList>
            <person name="Matsumoto A."/>
            <person name="Kasai H."/>
            <person name="Matsuo Y."/>
            <person name="Shizuri Y."/>
            <person name="Ichikawa N."/>
            <person name="Fujita N."/>
            <person name="Omura S."/>
            <person name="Takahashi Y."/>
        </authorList>
    </citation>
    <scope>NUCLEOTIDE SEQUENCE [LARGE SCALE GENOMIC DNA]</scope>
    <source>
        <strain evidence="2">NBRC 103263 / KCTC 29153 / YM16-304</strain>
    </source>
</reference>
<sequence>MSTNPITVVTRSLRSPAARLAQLDVPEPLSSHVSSVESRHGVESVEAYVRFFEQLLDRAPLPTYAEVDIVALLESDEQRDALAALIKRAIPSADSFDDLETMNAMLFRLAGLGCDDAAVVEFVHAGMQHTLNERTGTFQSREKHFNYHDARDALLGCKRIFDAAGKRFFLDRGTLLGCVREGGFIASDYDIDVGIFADEITLDEVKTLFEGTEFELTQDFEFKVGVASPTGVQIDFFLTTRERGYFLSKGFRSIHNWYFTPFELMEYPFLGERFLIPATYEKHLDENYGNWRDPAIFYDLSYNEPCVAYGRGPEAISYLSKRLARALRRGWRYYSAAAANALARSFDLDVTDRLPVGVAPTVAPIDEPAWAPRPIIVVDEFDSYGPRQRRVIESALSLTPDVRLAVIGSDMNDRLTVAGAIDRVTSASGAPVASNQRLDVDALLADGPQAIVLARHLDTMLSSTDVGALLAAGCDVAFFDESTVALGIVDGRIVARSGDVIDEPNISAR</sequence>
<proteinExistence type="predicted"/>
<accession>A0A6C7EDR9</accession>
<dbReference type="PANTHER" id="PTHR43404">
    <property type="entry name" value="LIPOPOLYSACCHARIDE CHOLINEPHOSPHOTRANSFERASE LICD"/>
    <property type="match status" value="1"/>
</dbReference>
<keyword evidence="2" id="KW-1185">Reference proteome</keyword>
<gene>
    <name evidence="1" type="ORF">YM304_30150</name>
</gene>
<protein>
    <recommendedName>
        <fullName evidence="3">LicD family protein</fullName>
    </recommendedName>
</protein>
<evidence type="ECO:0000313" key="1">
    <source>
        <dbReference type="EMBL" id="BAN03329.1"/>
    </source>
</evidence>
<organism evidence="1 2">
    <name type="scientific">Ilumatobacter coccineus (strain NBRC 103263 / KCTC 29153 / YM16-304)</name>
    <dbReference type="NCBI Taxonomy" id="1313172"/>
    <lineage>
        <taxon>Bacteria</taxon>
        <taxon>Bacillati</taxon>
        <taxon>Actinomycetota</taxon>
        <taxon>Acidimicrobiia</taxon>
        <taxon>Acidimicrobiales</taxon>
        <taxon>Ilumatobacteraceae</taxon>
        <taxon>Ilumatobacter</taxon>
    </lineage>
</organism>
<evidence type="ECO:0008006" key="3">
    <source>
        <dbReference type="Google" id="ProtNLM"/>
    </source>
</evidence>
<dbReference type="RefSeq" id="WP_015442576.1">
    <property type="nucleotide sequence ID" value="NC_020520.1"/>
</dbReference>
<dbReference type="OrthoDB" id="3780655at2"/>
<dbReference type="PANTHER" id="PTHR43404:SF1">
    <property type="entry name" value="MNN4P"/>
    <property type="match status" value="1"/>
</dbReference>
<name>A0A6C7EDR9_ILUCY</name>
<evidence type="ECO:0000313" key="2">
    <source>
        <dbReference type="Proteomes" id="UP000011863"/>
    </source>
</evidence>
<dbReference type="Proteomes" id="UP000011863">
    <property type="component" value="Chromosome"/>
</dbReference>